<dbReference type="Gene3D" id="3.30.420.10">
    <property type="entry name" value="Ribonuclease H-like superfamily/Ribonuclease H"/>
    <property type="match status" value="1"/>
</dbReference>
<dbReference type="InterPro" id="IPR002156">
    <property type="entry name" value="RNaseH_domain"/>
</dbReference>
<name>A0ABD2P1V6_9CUCU</name>
<feature type="domain" description="RNase H type-1" evidence="1">
    <location>
        <begin position="1"/>
        <end position="37"/>
    </location>
</feature>
<evidence type="ECO:0000313" key="3">
    <source>
        <dbReference type="Proteomes" id="UP001516400"/>
    </source>
</evidence>
<keyword evidence="3" id="KW-1185">Reference proteome</keyword>
<dbReference type="InterPro" id="IPR036397">
    <property type="entry name" value="RNaseH_sf"/>
</dbReference>
<reference evidence="2 3" key="1">
    <citation type="journal article" date="2021" name="BMC Biol.">
        <title>Horizontally acquired antibacterial genes associated with adaptive radiation of ladybird beetles.</title>
        <authorList>
            <person name="Li H.S."/>
            <person name="Tang X.F."/>
            <person name="Huang Y.H."/>
            <person name="Xu Z.Y."/>
            <person name="Chen M.L."/>
            <person name="Du X.Y."/>
            <person name="Qiu B.Y."/>
            <person name="Chen P.T."/>
            <person name="Zhang W."/>
            <person name="Slipinski A."/>
            <person name="Escalona H.E."/>
            <person name="Waterhouse R.M."/>
            <person name="Zwick A."/>
            <person name="Pang H."/>
        </authorList>
    </citation>
    <scope>NUCLEOTIDE SEQUENCE [LARGE SCALE GENOMIC DNA]</scope>
    <source>
        <strain evidence="2">SYSU2018</strain>
    </source>
</reference>
<organism evidence="2 3">
    <name type="scientific">Cryptolaemus montrouzieri</name>
    <dbReference type="NCBI Taxonomy" id="559131"/>
    <lineage>
        <taxon>Eukaryota</taxon>
        <taxon>Metazoa</taxon>
        <taxon>Ecdysozoa</taxon>
        <taxon>Arthropoda</taxon>
        <taxon>Hexapoda</taxon>
        <taxon>Insecta</taxon>
        <taxon>Pterygota</taxon>
        <taxon>Neoptera</taxon>
        <taxon>Endopterygota</taxon>
        <taxon>Coleoptera</taxon>
        <taxon>Polyphaga</taxon>
        <taxon>Cucujiformia</taxon>
        <taxon>Coccinelloidea</taxon>
        <taxon>Coccinellidae</taxon>
        <taxon>Scymninae</taxon>
        <taxon>Scymnini</taxon>
        <taxon>Cryptolaemus</taxon>
    </lineage>
</organism>
<dbReference type="EMBL" id="JABFTP020000165">
    <property type="protein sequence ID" value="KAL3284932.1"/>
    <property type="molecule type" value="Genomic_DNA"/>
</dbReference>
<evidence type="ECO:0000259" key="1">
    <source>
        <dbReference type="PROSITE" id="PS50879"/>
    </source>
</evidence>
<proteinExistence type="predicted"/>
<gene>
    <name evidence="2" type="ORF">HHI36_019064</name>
</gene>
<dbReference type="SUPFAM" id="SSF53098">
    <property type="entry name" value="Ribonuclease H-like"/>
    <property type="match status" value="1"/>
</dbReference>
<dbReference type="InterPro" id="IPR012337">
    <property type="entry name" value="RNaseH-like_sf"/>
</dbReference>
<comment type="caution">
    <text evidence="2">The sequence shown here is derived from an EMBL/GenBank/DDBJ whole genome shotgun (WGS) entry which is preliminary data.</text>
</comment>
<evidence type="ECO:0000313" key="2">
    <source>
        <dbReference type="EMBL" id="KAL3284932.1"/>
    </source>
</evidence>
<accession>A0ABD2P1V6</accession>
<dbReference type="Proteomes" id="UP001516400">
    <property type="component" value="Unassembled WGS sequence"/>
</dbReference>
<sequence>MLIRMTRRVMYYNMWVPGHEGIQRNEATDELAKSAAEIPPIGPEPFCGLSKPHRRQELKRWEESSKKEYWRKTPGQRQAKKFIDYSPEKTKQPLVFSRDKL</sequence>
<dbReference type="PROSITE" id="PS50879">
    <property type="entry name" value="RNASE_H_1"/>
    <property type="match status" value="1"/>
</dbReference>
<dbReference type="AlphaFoldDB" id="A0ABD2P1V6"/>
<protein>
    <recommendedName>
        <fullName evidence="1">RNase H type-1 domain-containing protein</fullName>
    </recommendedName>
</protein>